<dbReference type="WBParaSite" id="HPBE_0000002301-mRNA-1">
    <property type="protein sequence ID" value="HPBE_0000002301-mRNA-1"/>
    <property type="gene ID" value="HPBE_0000002301"/>
</dbReference>
<dbReference type="PANTHER" id="PTHR12484">
    <property type="entry name" value="B-LYMPHOCYTE ANTIGEN-RELATED"/>
    <property type="match status" value="1"/>
</dbReference>
<proteinExistence type="predicted"/>
<dbReference type="PANTHER" id="PTHR12484:SF4">
    <property type="entry name" value="A-KINASE ANCHOR PROTEIN 17A"/>
    <property type="match status" value="1"/>
</dbReference>
<evidence type="ECO:0000313" key="2">
    <source>
        <dbReference type="WBParaSite" id="HPBE_0000002301-mRNA-1"/>
    </source>
</evidence>
<protein>
    <submittedName>
        <fullName evidence="2">RRM domain-containing protein</fullName>
    </submittedName>
</protein>
<reference evidence="2" key="1">
    <citation type="submission" date="2019-09" db="UniProtKB">
        <authorList>
            <consortium name="WormBaseParasite"/>
        </authorList>
    </citation>
    <scope>IDENTIFICATION</scope>
</reference>
<sequence>LHYMKSKLNEKKPGERPDTIYLSKVPIKWFAVRVEKGSDLPSEELLKTAMEAFGKVRVVDIPACDELRKEMDPQISGIKVKGFAFGSEVFFEAYVQYMEYSGFVDAMDSFRNMKWTKRIDGKVFHANVKVGRLISFGLNSASFLQKLGG</sequence>
<dbReference type="Proteomes" id="UP000050761">
    <property type="component" value="Unassembled WGS sequence"/>
</dbReference>
<evidence type="ECO:0000313" key="1">
    <source>
        <dbReference type="Proteomes" id="UP000050761"/>
    </source>
</evidence>
<dbReference type="AlphaFoldDB" id="A0A183F1T2"/>
<accession>A0A183F1T2</accession>
<name>A0A183F1T2_HELPZ</name>
<organism evidence="1 2">
    <name type="scientific">Heligmosomoides polygyrus</name>
    <name type="common">Parasitic roundworm</name>
    <dbReference type="NCBI Taxonomy" id="6339"/>
    <lineage>
        <taxon>Eukaryota</taxon>
        <taxon>Metazoa</taxon>
        <taxon>Ecdysozoa</taxon>
        <taxon>Nematoda</taxon>
        <taxon>Chromadorea</taxon>
        <taxon>Rhabditida</taxon>
        <taxon>Rhabditina</taxon>
        <taxon>Rhabditomorpha</taxon>
        <taxon>Strongyloidea</taxon>
        <taxon>Heligmosomidae</taxon>
        <taxon>Heligmosomoides</taxon>
    </lineage>
</organism>
<keyword evidence="1" id="KW-1185">Reference proteome</keyword>
<dbReference type="InterPro" id="IPR056852">
    <property type="entry name" value="AK17A/B"/>
</dbReference>
<dbReference type="Pfam" id="PF25015">
    <property type="entry name" value="RBD_AKAP-17A"/>
    <property type="match status" value="1"/>
</dbReference>